<dbReference type="InterPro" id="IPR011009">
    <property type="entry name" value="Kinase-like_dom_sf"/>
</dbReference>
<dbReference type="EMBL" id="NMQW01000002">
    <property type="protein sequence ID" value="OXM87852.1"/>
    <property type="molecule type" value="Genomic_DNA"/>
</dbReference>
<dbReference type="PROSITE" id="PS50011">
    <property type="entry name" value="PROTEIN_KINASE_DOM"/>
    <property type="match status" value="1"/>
</dbReference>
<dbReference type="PANTHER" id="PTHR43642">
    <property type="entry name" value="HYBRID SIGNAL TRANSDUCTION HISTIDINE KINASE G"/>
    <property type="match status" value="1"/>
</dbReference>
<dbReference type="Gene3D" id="1.10.510.10">
    <property type="entry name" value="Transferase(Phosphotransferase) domain 1"/>
    <property type="match status" value="1"/>
</dbReference>
<dbReference type="Gene3D" id="3.40.50.300">
    <property type="entry name" value="P-loop containing nucleotide triphosphate hydrolases"/>
    <property type="match status" value="1"/>
</dbReference>
<dbReference type="SUPFAM" id="SSF55781">
    <property type="entry name" value="GAF domain-like"/>
    <property type="match status" value="1"/>
</dbReference>
<dbReference type="GO" id="GO:0005524">
    <property type="term" value="F:ATP binding"/>
    <property type="evidence" value="ECO:0007669"/>
    <property type="project" value="UniProtKB-KW"/>
</dbReference>
<evidence type="ECO:0000256" key="1">
    <source>
        <dbReference type="ARBA" id="ARBA00022553"/>
    </source>
</evidence>
<dbReference type="Gene3D" id="3.30.565.10">
    <property type="entry name" value="Histidine kinase-like ATPase, C-terminal domain"/>
    <property type="match status" value="1"/>
</dbReference>
<dbReference type="Gene3D" id="1.25.40.10">
    <property type="entry name" value="Tetratricopeptide repeat domain"/>
    <property type="match status" value="1"/>
</dbReference>
<organism evidence="9 10">
    <name type="scientific">Paenibacillus rigui</name>
    <dbReference type="NCBI Taxonomy" id="554312"/>
    <lineage>
        <taxon>Bacteria</taxon>
        <taxon>Bacillati</taxon>
        <taxon>Bacillota</taxon>
        <taxon>Bacilli</taxon>
        <taxon>Bacillales</taxon>
        <taxon>Paenibacillaceae</taxon>
        <taxon>Paenibacillus</taxon>
    </lineage>
</organism>
<dbReference type="InterPro" id="IPR041664">
    <property type="entry name" value="AAA_16"/>
</dbReference>
<dbReference type="Pfam" id="PF00069">
    <property type="entry name" value="Pkinase"/>
    <property type="match status" value="1"/>
</dbReference>
<evidence type="ECO:0000256" key="5">
    <source>
        <dbReference type="ARBA" id="ARBA00022840"/>
    </source>
</evidence>
<dbReference type="InterPro" id="IPR036890">
    <property type="entry name" value="HATPase_C_sf"/>
</dbReference>
<dbReference type="InterPro" id="IPR029016">
    <property type="entry name" value="GAF-like_dom_sf"/>
</dbReference>
<keyword evidence="1" id="KW-0597">Phosphoprotein</keyword>
<dbReference type="InterPro" id="IPR005467">
    <property type="entry name" value="His_kinase_dom"/>
</dbReference>
<keyword evidence="6" id="KW-0902">Two-component regulatory system</keyword>
<evidence type="ECO:0000256" key="6">
    <source>
        <dbReference type="ARBA" id="ARBA00023012"/>
    </source>
</evidence>
<reference evidence="9 10" key="1">
    <citation type="submission" date="2017-07" db="EMBL/GenBank/DDBJ databases">
        <title>Genome sequencing and assembly of Paenibacillus rigui.</title>
        <authorList>
            <person name="Mayilraj S."/>
        </authorList>
    </citation>
    <scope>NUCLEOTIDE SEQUENCE [LARGE SCALE GENOMIC DNA]</scope>
    <source>
        <strain evidence="9 10">JCM 16352</strain>
    </source>
</reference>
<dbReference type="Gene3D" id="1.10.287.130">
    <property type="match status" value="1"/>
</dbReference>
<dbReference type="SMART" id="SM00065">
    <property type="entry name" value="GAF"/>
    <property type="match status" value="1"/>
</dbReference>
<evidence type="ECO:0000259" key="7">
    <source>
        <dbReference type="PROSITE" id="PS50011"/>
    </source>
</evidence>
<dbReference type="InterPro" id="IPR003018">
    <property type="entry name" value="GAF"/>
</dbReference>
<keyword evidence="3" id="KW-0547">Nucleotide-binding</keyword>
<proteinExistence type="predicted"/>
<accession>A0A229UWM4</accession>
<dbReference type="InterPro" id="IPR027417">
    <property type="entry name" value="P-loop_NTPase"/>
</dbReference>
<evidence type="ECO:0000313" key="9">
    <source>
        <dbReference type="EMBL" id="OXM87852.1"/>
    </source>
</evidence>
<comment type="caution">
    <text evidence="9">The sequence shown here is derived from an EMBL/GenBank/DDBJ whole genome shotgun (WGS) entry which is preliminary data.</text>
</comment>
<dbReference type="GO" id="GO:0000155">
    <property type="term" value="F:phosphorelay sensor kinase activity"/>
    <property type="evidence" value="ECO:0007669"/>
    <property type="project" value="InterPro"/>
</dbReference>
<dbReference type="Pfam" id="PF01590">
    <property type="entry name" value="GAF"/>
    <property type="match status" value="1"/>
</dbReference>
<dbReference type="SMART" id="SM00220">
    <property type="entry name" value="S_TKc"/>
    <property type="match status" value="1"/>
</dbReference>
<evidence type="ECO:0000259" key="8">
    <source>
        <dbReference type="PROSITE" id="PS50109"/>
    </source>
</evidence>
<dbReference type="Pfam" id="PF13191">
    <property type="entry name" value="AAA_16"/>
    <property type="match status" value="1"/>
</dbReference>
<dbReference type="Pfam" id="PF02518">
    <property type="entry name" value="HATPase_c"/>
    <property type="match status" value="1"/>
</dbReference>
<dbReference type="CDD" id="cd14014">
    <property type="entry name" value="STKc_PknB_like"/>
    <property type="match status" value="1"/>
</dbReference>
<dbReference type="InterPro" id="IPR000719">
    <property type="entry name" value="Prot_kinase_dom"/>
</dbReference>
<sequence length="1715" mass="197515">MSLTIHDFQLTKWYDHEPYIIYRGHNASTQQTYLIKLLQSEYPSQQEIQWMTNEFNNGRNLHLDDIIRPIRMEPYESTFMLILEPVEGQPLAELSLTAPMEMKLFLQLAKHMTDIVCKLHQTKRVHLNLNPNAFWVSPDKHSIKLTDWNTLIQYSAQGEPSQSFEPMLFPSRLPYMAPEQMGRMNRNIDYRTDIYSLGVVFYQMVTGIVPFSSPDSMELIHHHLAKQPASPSEMAPLVPQPISDIIMKCLQKHPENRYQSAFALLCDLEACLNNLLHEGFIHNVAVGKGEAMDIFNMTESLYGREAELRELTHAFHRTMLGSKEFIFVSGLSGVGKSNLIQEFQKTTQRDQVLFISGKFDQFKRDTPFQAIMQAGQQIIQFLLTLDEDRFQIWKKKIMDAVGTNGQILADLNPDMEKIIGKQHPLPKLPPAEMHNRFLLTLQQFLRVFATKEQPLIVFLDDLQWADPASLQLLQDLPATDNSAYFMFIGTYRNNDITESHPLRLTIDKLERMKHLHTQHILLEPLGFDDVRLLLKDTLKTEDKNRLEGLTSILIQKTKGNPFFTKQFLRSLYDHQLLHFNYGMGRWEWDLAKIKELHITDNVVDLMINKIRRLPDPVQELLMQASCIGDVFAAELLALAASRPLTEIDRLLATAMNEGFIISYPNGQPEDQLPSVYKFLHDRVHQAVYSIVPRDQKKQLHYEIGKLMLATMTEDQIEEHLFDISNQLNLGKEFLRTSEEKAKLAELNMKAGRKAKSNTAYETALKYVTSSLQLLEKESWTVQYDLSFAVYLELAELEYLCGHFEEAKRSFQLILQQAKTKLEKAEVYNLMIVLYTNLGLHEQAMHIGLEGLRMFGMPIHSKARRSSLLLELARSKLHMFGRHPEELADLPSMSDPHHRAVMRLMVNLIAPTYFLDSELYVYLMLKMFNYSLRHGNSEGSALSYMTYGVIVSSLLGNLNQGTQFGQLGLKMSDLFDHLPIKCKVYFAYGAFTNNLRDHMDSNIGYLRQAYQFGVDSGDFVYAGYSIAFSFFMRLFKGDSLSDVYKESESYQPFIHRSQDQDTIYILMVLQRFMLFMKEDPLPQAITPAGRLEPFMGEEERQQLRSFSNKATVHTYYALQLQSYYMLDRLDEAEAIMAEMELSLKSVFGLHLVQSYYIIGALVITARHPSAAPNEKKQYEKKLQKHLRYLKKYCILSPDNFLHLKLLLEAEINRIYGNSNLAAELYEQAIFYANKNRFIQFEAMANECAAKFYMQTGRLKIARSYMMEAKSLYTQWGGLRKVAQLEDKYPYLVNRVTGLQSTMDVTTVAKASQALSSEPAFHNLLESFMNILIENAGAEKGILLLEREHRLFVELEKVPHKPFQSLHSIPLEEYRDAAATPIQYAARTELPLLLHNAGETEMFIKDPYIQAEQPKSMLILPILKLGKMIGVLYLENNLATHVFQEERLDTLKLLTSEMAVTIENAKLYSNLEHKDYKLQLLEEQEKNIRLQLDEKERWVQSSEATMLNIRKAQHELINNVQTIHALLMMNKHDMAKDYISVWCKEIVQQSVVNSVKFPVLGVVLNNISLPCISEKINLQVTGHLECTFDAITLPISYFSSIVHNLLKNAIEAIPDDDPLRTLRLHIEEQEQFYKLIVFNSGSYVSEANRTRIFTKGFSTKSDTTNSGLGLHIVQNYLEHYEGSIECTSVEGEGTTFTVIIKKKLTHAQPRKLVAQKS</sequence>
<dbReference type="OrthoDB" id="9801841at2"/>
<dbReference type="InterPro" id="IPR011990">
    <property type="entry name" value="TPR-like_helical_dom_sf"/>
</dbReference>
<dbReference type="InterPro" id="IPR053159">
    <property type="entry name" value="Hybrid_Histidine_Kinase"/>
</dbReference>
<dbReference type="SUPFAM" id="SSF52540">
    <property type="entry name" value="P-loop containing nucleoside triphosphate hydrolases"/>
    <property type="match status" value="1"/>
</dbReference>
<dbReference type="SUPFAM" id="SSF56112">
    <property type="entry name" value="Protein kinase-like (PK-like)"/>
    <property type="match status" value="1"/>
</dbReference>
<dbReference type="PANTHER" id="PTHR43642:SF1">
    <property type="entry name" value="HYBRID SIGNAL TRANSDUCTION HISTIDINE KINASE G"/>
    <property type="match status" value="1"/>
</dbReference>
<name>A0A229UWM4_9BACL</name>
<keyword evidence="10" id="KW-1185">Reference proteome</keyword>
<dbReference type="SMART" id="SM00387">
    <property type="entry name" value="HATPase_c"/>
    <property type="match status" value="1"/>
</dbReference>
<dbReference type="Proteomes" id="UP000215509">
    <property type="component" value="Unassembled WGS sequence"/>
</dbReference>
<dbReference type="Gene3D" id="3.30.450.40">
    <property type="match status" value="1"/>
</dbReference>
<evidence type="ECO:0000256" key="4">
    <source>
        <dbReference type="ARBA" id="ARBA00022777"/>
    </source>
</evidence>
<keyword evidence="2" id="KW-0808">Transferase</keyword>
<evidence type="ECO:0000256" key="2">
    <source>
        <dbReference type="ARBA" id="ARBA00022679"/>
    </source>
</evidence>
<keyword evidence="5" id="KW-0067">ATP-binding</keyword>
<dbReference type="InterPro" id="IPR016120">
    <property type="entry name" value="Sig_transdc_His_kin_SpoOB"/>
</dbReference>
<dbReference type="SUPFAM" id="SSF48452">
    <property type="entry name" value="TPR-like"/>
    <property type="match status" value="1"/>
</dbReference>
<dbReference type="SUPFAM" id="SSF55890">
    <property type="entry name" value="Sporulation response regulatory protein Spo0B"/>
    <property type="match status" value="1"/>
</dbReference>
<gene>
    <name evidence="9" type="ORF">CF651_01705</name>
</gene>
<protein>
    <submittedName>
        <fullName evidence="9">DhkG</fullName>
    </submittedName>
</protein>
<dbReference type="InterPro" id="IPR003594">
    <property type="entry name" value="HATPase_dom"/>
</dbReference>
<feature type="domain" description="Protein kinase" evidence="7">
    <location>
        <begin position="1"/>
        <end position="280"/>
    </location>
</feature>
<dbReference type="RefSeq" id="WP_094013102.1">
    <property type="nucleotide sequence ID" value="NZ_NMQW01000002.1"/>
</dbReference>
<evidence type="ECO:0000313" key="10">
    <source>
        <dbReference type="Proteomes" id="UP000215509"/>
    </source>
</evidence>
<dbReference type="SUPFAM" id="SSF55874">
    <property type="entry name" value="ATPase domain of HSP90 chaperone/DNA topoisomerase II/histidine kinase"/>
    <property type="match status" value="1"/>
</dbReference>
<dbReference type="PROSITE" id="PS50109">
    <property type="entry name" value="HIS_KIN"/>
    <property type="match status" value="1"/>
</dbReference>
<evidence type="ECO:0000256" key="3">
    <source>
        <dbReference type="ARBA" id="ARBA00022741"/>
    </source>
</evidence>
<feature type="domain" description="Histidine kinase" evidence="8">
    <location>
        <begin position="1596"/>
        <end position="1702"/>
    </location>
</feature>
<keyword evidence="4" id="KW-0418">Kinase</keyword>